<dbReference type="OrthoDB" id="1119698at2"/>
<sequence length="128" mass="14714">MNKDELNQLSKEILAAAITVHKEMGPGLLESVYELCLLKELQLRGIYAENQVPVPLFYKGKQLNKDFRMDILVEKEIVIELKAVDILLPVHDAQIISYLKLTNKKLGFLINFNVPLIKEGFNRFVNNF</sequence>
<dbReference type="Pfam" id="PF13366">
    <property type="entry name" value="PDDEXK_3"/>
    <property type="match status" value="1"/>
</dbReference>
<dbReference type="STRING" id="1168035.SAMN05444280_101247"/>
<dbReference type="Proteomes" id="UP000184050">
    <property type="component" value="Unassembled WGS sequence"/>
</dbReference>
<reference evidence="1 2" key="1">
    <citation type="submission" date="2016-11" db="EMBL/GenBank/DDBJ databases">
        <authorList>
            <person name="Jaros S."/>
            <person name="Januszkiewicz K."/>
            <person name="Wedrychowicz H."/>
        </authorList>
    </citation>
    <scope>NUCLEOTIDE SEQUENCE [LARGE SCALE GENOMIC DNA]</scope>
    <source>
        <strain evidence="1 2">DSM 27063</strain>
    </source>
</reference>
<name>A0A1M6ALE8_9BACT</name>
<dbReference type="InterPro" id="IPR026350">
    <property type="entry name" value="GxxExxY"/>
</dbReference>
<dbReference type="EMBL" id="FQZE01000001">
    <property type="protein sequence ID" value="SHI37285.1"/>
    <property type="molecule type" value="Genomic_DNA"/>
</dbReference>
<dbReference type="NCBIfam" id="TIGR04256">
    <property type="entry name" value="GxxExxY"/>
    <property type="match status" value="1"/>
</dbReference>
<proteinExistence type="predicted"/>
<evidence type="ECO:0000313" key="2">
    <source>
        <dbReference type="Proteomes" id="UP000184050"/>
    </source>
</evidence>
<protein>
    <submittedName>
        <fullName evidence="1">GxxExxY protein</fullName>
    </submittedName>
</protein>
<keyword evidence="2" id="KW-1185">Reference proteome</keyword>
<accession>A0A1M6ALE8</accession>
<organism evidence="1 2">
    <name type="scientific">Tangfeifania diversioriginum</name>
    <dbReference type="NCBI Taxonomy" id="1168035"/>
    <lineage>
        <taxon>Bacteria</taxon>
        <taxon>Pseudomonadati</taxon>
        <taxon>Bacteroidota</taxon>
        <taxon>Bacteroidia</taxon>
        <taxon>Marinilabiliales</taxon>
        <taxon>Prolixibacteraceae</taxon>
        <taxon>Tangfeifania</taxon>
    </lineage>
</organism>
<evidence type="ECO:0000313" key="1">
    <source>
        <dbReference type="EMBL" id="SHI37285.1"/>
    </source>
</evidence>
<gene>
    <name evidence="1" type="ORF">SAMN05444280_101247</name>
</gene>
<dbReference type="RefSeq" id="WP_073164310.1">
    <property type="nucleotide sequence ID" value="NZ_FQZE01000001.1"/>
</dbReference>
<dbReference type="AlphaFoldDB" id="A0A1M6ALE8"/>